<keyword evidence="2" id="KW-0472">Membrane</keyword>
<proteinExistence type="predicted"/>
<sequence length="260" mass="26955">MTLSRSNTGDVALTHKFGLISPRTSTCGQYSVGTGTEEREAMNPDDDPEKRIQQLERPLTEQAHTSELGISGPPSSWAPPPPGYYGPPMPQPSVSSSTPGLRLGWIVFVLLVLGLTVGGGAILITSHLNASRTSPGLPTISGGGGTFTTAIRPSRSTPAPPSNSAATEAPPEAGQNLSVSGVNENKRLACDDSVVTISGMDNTVVITGRCKRVQVSGMNNIVTVDAADAIEASGMDNKITYHVGSPTIDKSGFSNTVQQG</sequence>
<organism evidence="3 4">
    <name type="scientific">Mycolicibacterium aichiense</name>
    <dbReference type="NCBI Taxonomy" id="1799"/>
    <lineage>
        <taxon>Bacteria</taxon>
        <taxon>Bacillati</taxon>
        <taxon>Actinomycetota</taxon>
        <taxon>Actinomycetes</taxon>
        <taxon>Mycobacteriales</taxon>
        <taxon>Mycobacteriaceae</taxon>
        <taxon>Mycolicibacterium</taxon>
    </lineage>
</organism>
<feature type="compositionally biased region" description="Polar residues" evidence="1">
    <location>
        <begin position="23"/>
        <end position="34"/>
    </location>
</feature>
<dbReference type="InterPro" id="IPR021417">
    <property type="entry name" value="DUF3060"/>
</dbReference>
<evidence type="ECO:0000256" key="1">
    <source>
        <dbReference type="SAM" id="MobiDB-lite"/>
    </source>
</evidence>
<accession>A0AAD1HRK7</accession>
<feature type="compositionally biased region" description="Basic and acidic residues" evidence="1">
    <location>
        <begin position="36"/>
        <end position="54"/>
    </location>
</feature>
<keyword evidence="2" id="KW-0812">Transmembrane</keyword>
<dbReference type="KEGG" id="maic:MAIC_44720"/>
<keyword evidence="4" id="KW-1185">Reference proteome</keyword>
<evidence type="ECO:0000313" key="4">
    <source>
        <dbReference type="Proteomes" id="UP000467327"/>
    </source>
</evidence>
<evidence type="ECO:0000313" key="3">
    <source>
        <dbReference type="EMBL" id="BBX09669.1"/>
    </source>
</evidence>
<feature type="region of interest" description="Disordered" evidence="1">
    <location>
        <begin position="135"/>
        <end position="178"/>
    </location>
</feature>
<feature type="region of interest" description="Disordered" evidence="1">
    <location>
        <begin position="23"/>
        <end position="97"/>
    </location>
</feature>
<feature type="compositionally biased region" description="Polar residues" evidence="1">
    <location>
        <begin position="147"/>
        <end position="166"/>
    </location>
</feature>
<evidence type="ECO:0000256" key="2">
    <source>
        <dbReference type="SAM" id="Phobius"/>
    </source>
</evidence>
<gene>
    <name evidence="3" type="ORF">MAIC_44720</name>
</gene>
<name>A0AAD1HRK7_9MYCO</name>
<dbReference type="EMBL" id="AP022561">
    <property type="protein sequence ID" value="BBX09669.1"/>
    <property type="molecule type" value="Genomic_DNA"/>
</dbReference>
<keyword evidence="2" id="KW-1133">Transmembrane helix</keyword>
<reference evidence="3 4" key="1">
    <citation type="journal article" date="2019" name="Emerg. Microbes Infect.">
        <title>Comprehensive subspecies identification of 175 nontuberculous mycobacteria species based on 7547 genomic profiles.</title>
        <authorList>
            <person name="Matsumoto Y."/>
            <person name="Kinjo T."/>
            <person name="Motooka D."/>
            <person name="Nabeya D."/>
            <person name="Jung N."/>
            <person name="Uechi K."/>
            <person name="Horii T."/>
            <person name="Iida T."/>
            <person name="Fujita J."/>
            <person name="Nakamura S."/>
        </authorList>
    </citation>
    <scope>NUCLEOTIDE SEQUENCE [LARGE SCALE GENOMIC DNA]</scope>
    <source>
        <strain evidence="3 4">JCM 6376</strain>
    </source>
</reference>
<feature type="compositionally biased region" description="Pro residues" evidence="1">
    <location>
        <begin position="76"/>
        <end position="91"/>
    </location>
</feature>
<dbReference type="AlphaFoldDB" id="A0AAD1HRK7"/>
<protein>
    <submittedName>
        <fullName evidence="3">Membrane protein</fullName>
    </submittedName>
</protein>
<dbReference type="Proteomes" id="UP000467327">
    <property type="component" value="Chromosome"/>
</dbReference>
<dbReference type="Pfam" id="PF11259">
    <property type="entry name" value="DUF3060"/>
    <property type="match status" value="1"/>
</dbReference>
<feature type="transmembrane region" description="Helical" evidence="2">
    <location>
        <begin position="103"/>
        <end position="124"/>
    </location>
</feature>